<feature type="transmembrane region" description="Helical" evidence="6">
    <location>
        <begin position="34"/>
        <end position="50"/>
    </location>
</feature>
<dbReference type="PANTHER" id="PTHR21716">
    <property type="entry name" value="TRANSMEMBRANE PROTEIN"/>
    <property type="match status" value="1"/>
</dbReference>
<keyword evidence="5 6" id="KW-0472">Membrane</keyword>
<evidence type="ECO:0000256" key="3">
    <source>
        <dbReference type="ARBA" id="ARBA00022692"/>
    </source>
</evidence>
<feature type="transmembrane region" description="Helical" evidence="6">
    <location>
        <begin position="165"/>
        <end position="187"/>
    </location>
</feature>
<feature type="transmembrane region" description="Helical" evidence="6">
    <location>
        <begin position="250"/>
        <end position="273"/>
    </location>
</feature>
<feature type="transmembrane region" description="Helical" evidence="6">
    <location>
        <begin position="317"/>
        <end position="340"/>
    </location>
</feature>
<protein>
    <submittedName>
        <fullName evidence="7">Sporulation integral membrane protein YtvI</fullName>
    </submittedName>
</protein>
<name>A0A939D7W7_CLOAM</name>
<comment type="caution">
    <text evidence="7">The sequence shown here is derived from an EMBL/GenBank/DDBJ whole genome shotgun (WGS) entry which is preliminary data.</text>
</comment>
<dbReference type="Proteomes" id="UP000664545">
    <property type="component" value="Unassembled WGS sequence"/>
</dbReference>
<feature type="transmembrane region" description="Helical" evidence="6">
    <location>
        <begin position="12"/>
        <end position="28"/>
    </location>
</feature>
<dbReference type="RefSeq" id="WP_206581175.1">
    <property type="nucleotide sequence ID" value="NZ_JAFJZZ010000001.1"/>
</dbReference>
<evidence type="ECO:0000256" key="2">
    <source>
        <dbReference type="ARBA" id="ARBA00009773"/>
    </source>
</evidence>
<keyword evidence="4 6" id="KW-1133">Transmembrane helix</keyword>
<dbReference type="Pfam" id="PF01594">
    <property type="entry name" value="AI-2E_transport"/>
    <property type="match status" value="1"/>
</dbReference>
<evidence type="ECO:0000256" key="4">
    <source>
        <dbReference type="ARBA" id="ARBA00022989"/>
    </source>
</evidence>
<feature type="transmembrane region" description="Helical" evidence="6">
    <location>
        <begin position="208"/>
        <end position="230"/>
    </location>
</feature>
<dbReference type="InterPro" id="IPR014227">
    <property type="entry name" value="YtvI-like"/>
</dbReference>
<evidence type="ECO:0000313" key="7">
    <source>
        <dbReference type="EMBL" id="MBN7772368.1"/>
    </source>
</evidence>
<dbReference type="AlphaFoldDB" id="A0A939D7W7"/>
<reference evidence="7" key="1">
    <citation type="submission" date="2021-02" db="EMBL/GenBank/DDBJ databases">
        <title>Abyssanaerobacter marinus gen.nov., sp., nov, anaerobic bacterium isolated from the Onnuri vent field of Indian Ocean and suggestion of Mogibacteriaceae fam. nov., and proposal of reclassification of ambiguous this family's genus member.</title>
        <authorList>
            <person name="Kim Y.J."/>
            <person name="Yang J.-A."/>
        </authorList>
    </citation>
    <scope>NUCLEOTIDE SEQUENCE</scope>
    <source>
        <strain evidence="7">DSM 2634</strain>
    </source>
</reference>
<dbReference type="GO" id="GO:0016020">
    <property type="term" value="C:membrane"/>
    <property type="evidence" value="ECO:0007669"/>
    <property type="project" value="UniProtKB-SubCell"/>
</dbReference>
<comment type="similarity">
    <text evidence="2">Belongs to the autoinducer-2 exporter (AI-2E) (TC 2.A.86) family.</text>
</comment>
<sequence length="360" mass="40360">MQGQQYEKKKFFIVNVLYGVIILLLVYVTLKHALKLVSPFIFAFIIAYFLRRPTRFLSSRLKIPYKPVAFLLVLVFYSTIGLLVSLIGIKIFSTVTEFILQVPYLYNTQIEPFLTSTFNNIEKSTYKMNPALVAALSNFFEQFIQSLSGIVSSLSVKAVTSVSNFASILPGLFIKLVIMIISTFFIAGDYDKLTGFVLRQFSRKGRKLVIRIKQYMIGTLFVCFRSYALIMSITFIELSFGLTLVGVDNAIKIALLISIFDIIPVLGTGGIMIPWTIITFLQGNYGFGFGLLVVYLTITIIRNIIEPKIVGSRIGLHPVVTLICIFVGAKLFGVIGIFGFPITLSLLRHLNDTGTIKIFK</sequence>
<feature type="transmembrane region" description="Helical" evidence="6">
    <location>
        <begin position="70"/>
        <end position="92"/>
    </location>
</feature>
<dbReference type="PANTHER" id="PTHR21716:SF68">
    <property type="entry name" value="TRANSPORT PROTEIN YTVI-RELATED"/>
    <property type="match status" value="1"/>
</dbReference>
<keyword evidence="3 6" id="KW-0812">Transmembrane</keyword>
<evidence type="ECO:0000256" key="6">
    <source>
        <dbReference type="SAM" id="Phobius"/>
    </source>
</evidence>
<dbReference type="NCBIfam" id="TIGR02872">
    <property type="entry name" value="spore_ytvI"/>
    <property type="match status" value="1"/>
</dbReference>
<comment type="subcellular location">
    <subcellularLocation>
        <location evidence="1">Membrane</location>
        <topology evidence="1">Multi-pass membrane protein</topology>
    </subcellularLocation>
</comment>
<dbReference type="InterPro" id="IPR002549">
    <property type="entry name" value="AI-2E-like"/>
</dbReference>
<evidence type="ECO:0000256" key="5">
    <source>
        <dbReference type="ARBA" id="ARBA00023136"/>
    </source>
</evidence>
<dbReference type="GO" id="GO:0055085">
    <property type="term" value="P:transmembrane transport"/>
    <property type="evidence" value="ECO:0007669"/>
    <property type="project" value="TreeGrafter"/>
</dbReference>
<evidence type="ECO:0000256" key="1">
    <source>
        <dbReference type="ARBA" id="ARBA00004141"/>
    </source>
</evidence>
<evidence type="ECO:0000313" key="8">
    <source>
        <dbReference type="Proteomes" id="UP000664545"/>
    </source>
</evidence>
<keyword evidence="8" id="KW-1185">Reference proteome</keyword>
<gene>
    <name evidence="7" type="primary">ytvI</name>
    <name evidence="7" type="ORF">JYB65_03240</name>
</gene>
<accession>A0A939D7W7</accession>
<organism evidence="7 8">
    <name type="scientific">Clostridium aminobutyricum</name>
    <dbReference type="NCBI Taxonomy" id="33953"/>
    <lineage>
        <taxon>Bacteria</taxon>
        <taxon>Bacillati</taxon>
        <taxon>Bacillota</taxon>
        <taxon>Clostridia</taxon>
        <taxon>Eubacteriales</taxon>
        <taxon>Clostridiaceae</taxon>
        <taxon>Clostridium</taxon>
    </lineage>
</organism>
<proteinExistence type="inferred from homology"/>
<feature type="transmembrane region" description="Helical" evidence="6">
    <location>
        <begin position="285"/>
        <end position="305"/>
    </location>
</feature>
<dbReference type="EMBL" id="JAFJZZ010000001">
    <property type="protein sequence ID" value="MBN7772368.1"/>
    <property type="molecule type" value="Genomic_DNA"/>
</dbReference>